<gene>
    <name evidence="6" type="ORF">HNQ03_002218</name>
</gene>
<dbReference type="InterPro" id="IPR050553">
    <property type="entry name" value="Thioredoxin_ResA/DsbE_sf"/>
</dbReference>
<keyword evidence="7" id="KW-1185">Reference proteome</keyword>
<evidence type="ECO:0000313" key="6">
    <source>
        <dbReference type="EMBL" id="NRS93132.1"/>
    </source>
</evidence>
<name>A0A8J8GAT3_9FLAO</name>
<dbReference type="PANTHER" id="PTHR42852:SF6">
    <property type="entry name" value="THIOL:DISULFIDE INTERCHANGE PROTEIN DSBE"/>
    <property type="match status" value="1"/>
</dbReference>
<accession>A0A8J8GAT3</accession>
<comment type="subcellular location">
    <subcellularLocation>
        <location evidence="1">Cell envelope</location>
    </subcellularLocation>
</comment>
<keyword evidence="6" id="KW-0413">Isomerase</keyword>
<dbReference type="InterPro" id="IPR013740">
    <property type="entry name" value="Redoxin"/>
</dbReference>
<evidence type="ECO:0000256" key="3">
    <source>
        <dbReference type="ARBA" id="ARBA00023157"/>
    </source>
</evidence>
<dbReference type="RefSeq" id="WP_173779708.1">
    <property type="nucleotide sequence ID" value="NZ_JABSNO010000016.1"/>
</dbReference>
<evidence type="ECO:0000259" key="5">
    <source>
        <dbReference type="PROSITE" id="PS51352"/>
    </source>
</evidence>
<keyword evidence="3" id="KW-1015">Disulfide bond</keyword>
<dbReference type="PROSITE" id="PS51352">
    <property type="entry name" value="THIOREDOXIN_2"/>
    <property type="match status" value="1"/>
</dbReference>
<reference evidence="6" key="1">
    <citation type="submission" date="2020-05" db="EMBL/GenBank/DDBJ databases">
        <title>Genomic Encyclopedia of Type Strains, Phase IV (KMG-V): Genome sequencing to study the core and pangenomes of soil and plant-associated prokaryotes.</title>
        <authorList>
            <person name="Whitman W."/>
        </authorList>
    </citation>
    <scope>NUCLEOTIDE SEQUENCE</scope>
    <source>
        <strain evidence="6">16F</strain>
    </source>
</reference>
<comment type="caution">
    <text evidence="6">The sequence shown here is derived from an EMBL/GenBank/DDBJ whole genome shotgun (WGS) entry which is preliminary data.</text>
</comment>
<organism evidence="6 7">
    <name type="scientific">Frigoriflavimonas asaccharolytica</name>
    <dbReference type="NCBI Taxonomy" id="2735899"/>
    <lineage>
        <taxon>Bacteria</taxon>
        <taxon>Pseudomonadati</taxon>
        <taxon>Bacteroidota</taxon>
        <taxon>Flavobacteriia</taxon>
        <taxon>Flavobacteriales</taxon>
        <taxon>Weeksellaceae</taxon>
        <taxon>Frigoriflavimonas</taxon>
    </lineage>
</organism>
<dbReference type="GO" id="GO:0017004">
    <property type="term" value="P:cytochrome complex assembly"/>
    <property type="evidence" value="ECO:0007669"/>
    <property type="project" value="UniProtKB-KW"/>
</dbReference>
<keyword evidence="4" id="KW-0676">Redox-active center</keyword>
<sequence length="186" mass="21165">MKKIILGVAVLVFAISCKKENKTIDATPELVENTAPEIENSTESNNLPEFSTEKMADYLADKKNDTLYVTNFFATWCGPCMQEIPHFIAKKKELKDQPVKFTFVSIDEKKDWGTKVVDFAAKNDLAKNIVLLDGQNLDEAFFKNNFQTWDGSGIPFTIIKKGNKREEIFGFTSEETLNQRINILQK</sequence>
<dbReference type="InterPro" id="IPR017937">
    <property type="entry name" value="Thioredoxin_CS"/>
</dbReference>
<protein>
    <submittedName>
        <fullName evidence="6">Thiol-disulfide isomerase/thioredoxin</fullName>
    </submittedName>
</protein>
<evidence type="ECO:0000256" key="4">
    <source>
        <dbReference type="ARBA" id="ARBA00023284"/>
    </source>
</evidence>
<evidence type="ECO:0000313" key="7">
    <source>
        <dbReference type="Proteomes" id="UP000610746"/>
    </source>
</evidence>
<feature type="domain" description="Thioredoxin" evidence="5">
    <location>
        <begin position="29"/>
        <end position="186"/>
    </location>
</feature>
<dbReference type="GO" id="GO:0016853">
    <property type="term" value="F:isomerase activity"/>
    <property type="evidence" value="ECO:0007669"/>
    <property type="project" value="UniProtKB-KW"/>
</dbReference>
<dbReference type="Pfam" id="PF08534">
    <property type="entry name" value="Redoxin"/>
    <property type="match status" value="1"/>
</dbReference>
<evidence type="ECO:0000256" key="2">
    <source>
        <dbReference type="ARBA" id="ARBA00022748"/>
    </source>
</evidence>
<keyword evidence="2" id="KW-0201">Cytochrome c-type biogenesis</keyword>
<dbReference type="GO" id="GO:0030313">
    <property type="term" value="C:cell envelope"/>
    <property type="evidence" value="ECO:0007669"/>
    <property type="project" value="UniProtKB-SubCell"/>
</dbReference>
<dbReference type="Gene3D" id="3.40.30.10">
    <property type="entry name" value="Glutaredoxin"/>
    <property type="match status" value="1"/>
</dbReference>
<dbReference type="CDD" id="cd02966">
    <property type="entry name" value="TlpA_like_family"/>
    <property type="match status" value="1"/>
</dbReference>
<dbReference type="SUPFAM" id="SSF52833">
    <property type="entry name" value="Thioredoxin-like"/>
    <property type="match status" value="1"/>
</dbReference>
<dbReference type="InterPro" id="IPR036249">
    <property type="entry name" value="Thioredoxin-like_sf"/>
</dbReference>
<dbReference type="PANTHER" id="PTHR42852">
    <property type="entry name" value="THIOL:DISULFIDE INTERCHANGE PROTEIN DSBE"/>
    <property type="match status" value="1"/>
</dbReference>
<dbReference type="PROSITE" id="PS00194">
    <property type="entry name" value="THIOREDOXIN_1"/>
    <property type="match status" value="1"/>
</dbReference>
<dbReference type="AlphaFoldDB" id="A0A8J8GAT3"/>
<dbReference type="Proteomes" id="UP000610746">
    <property type="component" value="Unassembled WGS sequence"/>
</dbReference>
<dbReference type="EMBL" id="JABSNO010000016">
    <property type="protein sequence ID" value="NRS93132.1"/>
    <property type="molecule type" value="Genomic_DNA"/>
</dbReference>
<dbReference type="PROSITE" id="PS51257">
    <property type="entry name" value="PROKAR_LIPOPROTEIN"/>
    <property type="match status" value="1"/>
</dbReference>
<dbReference type="GO" id="GO:0016491">
    <property type="term" value="F:oxidoreductase activity"/>
    <property type="evidence" value="ECO:0007669"/>
    <property type="project" value="InterPro"/>
</dbReference>
<evidence type="ECO:0000256" key="1">
    <source>
        <dbReference type="ARBA" id="ARBA00004196"/>
    </source>
</evidence>
<dbReference type="InterPro" id="IPR013766">
    <property type="entry name" value="Thioredoxin_domain"/>
</dbReference>
<proteinExistence type="predicted"/>